<dbReference type="InterPro" id="IPR002347">
    <property type="entry name" value="SDR_fam"/>
</dbReference>
<evidence type="ECO:0000256" key="2">
    <source>
        <dbReference type="RuleBase" id="RU000363"/>
    </source>
</evidence>
<dbReference type="PANTHER" id="PTHR43157">
    <property type="entry name" value="PHOSPHATIDYLINOSITOL-GLYCAN BIOSYNTHESIS CLASS F PROTEIN-RELATED"/>
    <property type="match status" value="1"/>
</dbReference>
<dbReference type="Proteomes" id="UP001314205">
    <property type="component" value="Unassembled WGS sequence"/>
</dbReference>
<keyword evidence="1" id="KW-0560">Oxidoreductase</keyword>
<dbReference type="CDD" id="cd05327">
    <property type="entry name" value="retinol-DH_like_SDR_c_like"/>
    <property type="match status" value="1"/>
</dbReference>
<dbReference type="AlphaFoldDB" id="A0AAV1LXP1"/>
<evidence type="ECO:0000313" key="3">
    <source>
        <dbReference type="EMBL" id="CAK1598954.1"/>
    </source>
</evidence>
<dbReference type="Pfam" id="PF00106">
    <property type="entry name" value="adh_short"/>
    <property type="match status" value="1"/>
</dbReference>
<evidence type="ECO:0008006" key="5">
    <source>
        <dbReference type="Google" id="ProtNLM"/>
    </source>
</evidence>
<reference evidence="3 4" key="1">
    <citation type="submission" date="2023-11" db="EMBL/GenBank/DDBJ databases">
        <authorList>
            <person name="Hedman E."/>
            <person name="Englund M."/>
            <person name="Stromberg M."/>
            <person name="Nyberg Akerstrom W."/>
            <person name="Nylinder S."/>
            <person name="Jareborg N."/>
            <person name="Kallberg Y."/>
            <person name="Kronander E."/>
        </authorList>
    </citation>
    <scope>NUCLEOTIDE SEQUENCE [LARGE SCALE GENOMIC DNA]</scope>
</reference>
<evidence type="ECO:0000256" key="1">
    <source>
        <dbReference type="ARBA" id="ARBA00023002"/>
    </source>
</evidence>
<name>A0AAV1LXP1_9NEOP</name>
<comment type="similarity">
    <text evidence="2">Belongs to the short-chain dehydrogenases/reductases (SDR) family.</text>
</comment>
<sequence>MFLIALILVNIAIAGIIYLYVKLTIGICKCSKHLVGKVVIVTGGGNGIGFETAKDLADRGARVIIACNNESHGNAAINEIIAATGNSDVHYRYLDLASFNSIRKFADEILQREKRLDILVNNAGIYGSHNVKTEDDLLLGMQTNHFGPFLLTCLLLPLLKSTAPSRIINVSSMAHGLATLDLNNLNMEKETKETFSKNRVYALSKLCNVLFTLELSRRLQGTGVTANALHPGVVKTKIFDDVDSILFKFIVPVLKLFSKTQWEGAQTTIYLAVSPEVKEVSGKYFRDCHMVKVSTDQASDVVLARKLWDISEKLVKLT</sequence>
<dbReference type="SUPFAM" id="SSF51735">
    <property type="entry name" value="NAD(P)-binding Rossmann-fold domains"/>
    <property type="match status" value="1"/>
</dbReference>
<comment type="caution">
    <text evidence="3">The sequence shown here is derived from an EMBL/GenBank/DDBJ whole genome shotgun (WGS) entry which is preliminary data.</text>
</comment>
<dbReference type="GO" id="GO:0016491">
    <property type="term" value="F:oxidoreductase activity"/>
    <property type="evidence" value="ECO:0007669"/>
    <property type="project" value="UniProtKB-KW"/>
</dbReference>
<proteinExistence type="inferred from homology"/>
<evidence type="ECO:0000313" key="4">
    <source>
        <dbReference type="Proteomes" id="UP001314205"/>
    </source>
</evidence>
<organism evidence="3 4">
    <name type="scientific">Parnassius mnemosyne</name>
    <name type="common">clouded apollo</name>
    <dbReference type="NCBI Taxonomy" id="213953"/>
    <lineage>
        <taxon>Eukaryota</taxon>
        <taxon>Metazoa</taxon>
        <taxon>Ecdysozoa</taxon>
        <taxon>Arthropoda</taxon>
        <taxon>Hexapoda</taxon>
        <taxon>Insecta</taxon>
        <taxon>Pterygota</taxon>
        <taxon>Neoptera</taxon>
        <taxon>Endopterygota</taxon>
        <taxon>Lepidoptera</taxon>
        <taxon>Glossata</taxon>
        <taxon>Ditrysia</taxon>
        <taxon>Papilionoidea</taxon>
        <taxon>Papilionidae</taxon>
        <taxon>Parnassiinae</taxon>
        <taxon>Parnassini</taxon>
        <taxon>Parnassius</taxon>
        <taxon>Driopa</taxon>
    </lineage>
</organism>
<dbReference type="PRINTS" id="PR00080">
    <property type="entry name" value="SDRFAMILY"/>
</dbReference>
<dbReference type="EMBL" id="CAVLGL010000104">
    <property type="protein sequence ID" value="CAK1598954.1"/>
    <property type="molecule type" value="Genomic_DNA"/>
</dbReference>
<accession>A0AAV1LXP1</accession>
<dbReference type="PANTHER" id="PTHR43157:SF31">
    <property type="entry name" value="PHOSPHATIDYLINOSITOL-GLYCAN BIOSYNTHESIS CLASS F PROTEIN"/>
    <property type="match status" value="1"/>
</dbReference>
<dbReference type="InterPro" id="IPR036291">
    <property type="entry name" value="NAD(P)-bd_dom_sf"/>
</dbReference>
<protein>
    <recommendedName>
        <fullName evidence="5">Retinol dehydrogenase 13</fullName>
    </recommendedName>
</protein>
<dbReference type="Gene3D" id="3.40.50.720">
    <property type="entry name" value="NAD(P)-binding Rossmann-like Domain"/>
    <property type="match status" value="1"/>
</dbReference>
<keyword evidence="4" id="KW-1185">Reference proteome</keyword>
<gene>
    <name evidence="3" type="ORF">PARMNEM_LOCUS17890</name>
</gene>
<dbReference type="PRINTS" id="PR00081">
    <property type="entry name" value="GDHRDH"/>
</dbReference>